<evidence type="ECO:0000313" key="1">
    <source>
        <dbReference type="EMBL" id="KKQ99966.1"/>
    </source>
</evidence>
<dbReference type="Proteomes" id="UP000033881">
    <property type="component" value="Unassembled WGS sequence"/>
</dbReference>
<dbReference type="EMBL" id="LBWB01000019">
    <property type="protein sequence ID" value="KKQ99966.1"/>
    <property type="molecule type" value="Genomic_DNA"/>
</dbReference>
<dbReference type="STRING" id="1618574.UT24_C0019G0006"/>
<proteinExistence type="predicted"/>
<gene>
    <name evidence="1" type="ORF">UT24_C0019G0006</name>
</gene>
<dbReference type="AlphaFoldDB" id="A0A0G0QE21"/>
<comment type="caution">
    <text evidence="1">The sequence shown here is derived from an EMBL/GenBank/DDBJ whole genome shotgun (WGS) entry which is preliminary data.</text>
</comment>
<protein>
    <submittedName>
        <fullName evidence="1">Uncharacterized protein</fullName>
    </submittedName>
</protein>
<evidence type="ECO:0000313" key="2">
    <source>
        <dbReference type="Proteomes" id="UP000033881"/>
    </source>
</evidence>
<reference evidence="1 2" key="1">
    <citation type="journal article" date="2015" name="Nature">
        <title>rRNA introns, odd ribosomes, and small enigmatic genomes across a large radiation of phyla.</title>
        <authorList>
            <person name="Brown C.T."/>
            <person name="Hug L.A."/>
            <person name="Thomas B.C."/>
            <person name="Sharon I."/>
            <person name="Castelle C.J."/>
            <person name="Singh A."/>
            <person name="Wilkins M.J."/>
            <person name="Williams K.H."/>
            <person name="Banfield J.F."/>
        </authorList>
    </citation>
    <scope>NUCLEOTIDE SEQUENCE [LARGE SCALE GENOMIC DNA]</scope>
</reference>
<accession>A0A0G0QE21</accession>
<organism evidence="1 2">
    <name type="scientific">Candidatus Woesebacteria bacterium GW2011_GWB1_39_12</name>
    <dbReference type="NCBI Taxonomy" id="1618574"/>
    <lineage>
        <taxon>Bacteria</taxon>
        <taxon>Candidatus Woeseibacteriota</taxon>
    </lineage>
</organism>
<sequence>MSKVKDQLIEMFGELEAYAEHCNWLYVIERKDKKSNSIPVWTDITDHPFERTKLHGWVFYKNSSGDDKVIFFRFNKNNQKLEKLLELSPDRLQMIRTMMDIYSYLHDSDIHQYEQWGRIANKLVDMMFEELIKLEDKDREK</sequence>
<name>A0A0G0QE21_9BACT</name>